<feature type="domain" description="Tyrosinase copper-binding" evidence="5">
    <location>
        <begin position="227"/>
        <end position="238"/>
    </location>
</feature>
<keyword evidence="1" id="KW-0479">Metal-binding</keyword>
<comment type="caution">
    <text evidence="6">The sequence shown here is derived from an EMBL/GenBank/DDBJ whole genome shotgun (WGS) entry which is preliminary data.</text>
</comment>
<proteinExistence type="predicted"/>
<keyword evidence="3" id="KW-0732">Signal</keyword>
<dbReference type="Pfam" id="PF00264">
    <property type="entry name" value="Tyrosinase"/>
    <property type="match status" value="1"/>
</dbReference>
<dbReference type="Gene3D" id="1.10.1280.10">
    <property type="entry name" value="Di-copper center containing domain from catechol oxidase"/>
    <property type="match status" value="1"/>
</dbReference>
<keyword evidence="7" id="KW-1185">Reference proteome</keyword>
<accession>A0ABQ8FHW9</accession>
<feature type="chain" id="PRO_5047087879" description="Tyrosinase copper-binding domain-containing protein" evidence="3">
    <location>
        <begin position="20"/>
        <end position="448"/>
    </location>
</feature>
<dbReference type="PANTHER" id="PTHR11474:SF126">
    <property type="entry name" value="TYROSINASE-LIKE PROTEIN TYR-1-RELATED"/>
    <property type="match status" value="1"/>
</dbReference>
<dbReference type="PROSITE" id="PS00497">
    <property type="entry name" value="TYROSINASE_1"/>
    <property type="match status" value="1"/>
</dbReference>
<dbReference type="InterPro" id="IPR050316">
    <property type="entry name" value="Tyrosinase/Hemocyanin"/>
</dbReference>
<dbReference type="EMBL" id="JAFCIX010000102">
    <property type="protein sequence ID" value="KAH6598563.1"/>
    <property type="molecule type" value="Genomic_DNA"/>
</dbReference>
<keyword evidence="2" id="KW-0186">Copper</keyword>
<feature type="signal peptide" evidence="3">
    <location>
        <begin position="1"/>
        <end position="19"/>
    </location>
</feature>
<reference evidence="6 7" key="1">
    <citation type="submission" date="2021-02" db="EMBL/GenBank/DDBJ databases">
        <title>Variation within the Batrachochytrium salamandrivorans European outbreak.</title>
        <authorList>
            <person name="Kelly M."/>
            <person name="Pasmans F."/>
            <person name="Shea T.P."/>
            <person name="Munoz J.F."/>
            <person name="Carranza S."/>
            <person name="Cuomo C.A."/>
            <person name="Martel A."/>
        </authorList>
    </citation>
    <scope>NUCLEOTIDE SEQUENCE [LARGE SCALE GENOMIC DNA]</scope>
    <source>
        <strain evidence="6 7">AMFP18/2</strain>
    </source>
</reference>
<organism evidence="6 7">
    <name type="scientific">Batrachochytrium salamandrivorans</name>
    <dbReference type="NCBI Taxonomy" id="1357716"/>
    <lineage>
        <taxon>Eukaryota</taxon>
        <taxon>Fungi</taxon>
        <taxon>Fungi incertae sedis</taxon>
        <taxon>Chytridiomycota</taxon>
        <taxon>Chytridiomycota incertae sedis</taxon>
        <taxon>Chytridiomycetes</taxon>
        <taxon>Rhizophydiales</taxon>
        <taxon>Rhizophydiales incertae sedis</taxon>
        <taxon>Batrachochytrium</taxon>
    </lineage>
</organism>
<dbReference type="PROSITE" id="PS00498">
    <property type="entry name" value="TYROSINASE_2"/>
    <property type="match status" value="1"/>
</dbReference>
<name>A0ABQ8FHW9_9FUNG</name>
<sequence>MILSSVLILALTVAPGTFAAGCAQPLVRREWRELTPDEQTNYVNAVICLKMSPSRLPRTIRSPSRFDDFAYSHFRALGVAHSSAVFLPWHRSFLNSYENALRDECGYPGALPFWDWTIDSQAPESSFLWDDWSFGGDGNPFTPNRCITNGPYVNFYSTFEFQSCISRAITGNLGSTTSFYTPEVIFRMVSTSRTYDAFRQAVEQGPHNNVHAGIGGTMAIVTMSTNDPIFMLHHANVDRVWSIWQTLNPKLASTYGGRNSNGLVARATDTLPLFGVTTAPTYRVANMFNTTSGLPLCYTYSNSIQAGITSTGTLHQKRNIDLVVNPLCNATEIANAPNPYLREASSLSTPPAYDRSNKNKVRCPSRVPTAFVKQMKYDRATTTRMRIAENDHCAFTNYINSRYPTYKSCSSLSHIETNIITPITDEQLVGYHELYSQMIHDYQSRINH</sequence>
<evidence type="ECO:0000259" key="5">
    <source>
        <dbReference type="PROSITE" id="PS00498"/>
    </source>
</evidence>
<evidence type="ECO:0000256" key="3">
    <source>
        <dbReference type="SAM" id="SignalP"/>
    </source>
</evidence>
<evidence type="ECO:0000259" key="4">
    <source>
        <dbReference type="PROSITE" id="PS00497"/>
    </source>
</evidence>
<evidence type="ECO:0000313" key="7">
    <source>
        <dbReference type="Proteomes" id="UP001648503"/>
    </source>
</evidence>
<dbReference type="SUPFAM" id="SSF48056">
    <property type="entry name" value="Di-copper centre-containing domain"/>
    <property type="match status" value="1"/>
</dbReference>
<evidence type="ECO:0000256" key="1">
    <source>
        <dbReference type="ARBA" id="ARBA00022723"/>
    </source>
</evidence>
<evidence type="ECO:0000313" key="6">
    <source>
        <dbReference type="EMBL" id="KAH6598563.1"/>
    </source>
</evidence>
<evidence type="ECO:0000256" key="2">
    <source>
        <dbReference type="ARBA" id="ARBA00023008"/>
    </source>
</evidence>
<dbReference type="InterPro" id="IPR008922">
    <property type="entry name" value="Di-copper_centre_dom_sf"/>
</dbReference>
<feature type="domain" description="Tyrosinase copper-binding" evidence="4">
    <location>
        <begin position="81"/>
        <end position="98"/>
    </location>
</feature>
<dbReference type="Proteomes" id="UP001648503">
    <property type="component" value="Unassembled WGS sequence"/>
</dbReference>
<gene>
    <name evidence="6" type="ORF">BASA50_003601</name>
</gene>
<dbReference type="PANTHER" id="PTHR11474">
    <property type="entry name" value="TYROSINASE FAMILY MEMBER"/>
    <property type="match status" value="1"/>
</dbReference>
<dbReference type="PRINTS" id="PR00092">
    <property type="entry name" value="TYROSINASE"/>
</dbReference>
<dbReference type="InterPro" id="IPR002227">
    <property type="entry name" value="Tyrosinase_Cu-bd"/>
</dbReference>
<protein>
    <recommendedName>
        <fullName evidence="4 5">Tyrosinase copper-binding domain-containing protein</fullName>
    </recommendedName>
</protein>